<dbReference type="Proteomes" id="UP000823521">
    <property type="component" value="Unassembled WGS sequence"/>
</dbReference>
<keyword evidence="4 7" id="KW-0547">Nucleotide-binding</keyword>
<dbReference type="EC" id="2.7.11.1" evidence="1"/>
<evidence type="ECO:0000313" key="10">
    <source>
        <dbReference type="Proteomes" id="UP000823521"/>
    </source>
</evidence>
<evidence type="ECO:0000256" key="7">
    <source>
        <dbReference type="PROSITE-ProRule" id="PRU10141"/>
    </source>
</evidence>
<evidence type="ECO:0000259" key="8">
    <source>
        <dbReference type="PROSITE" id="PS50011"/>
    </source>
</evidence>
<evidence type="ECO:0000256" key="5">
    <source>
        <dbReference type="ARBA" id="ARBA00022777"/>
    </source>
</evidence>
<dbReference type="CDD" id="cd14014">
    <property type="entry name" value="STKc_PknB_like"/>
    <property type="match status" value="1"/>
</dbReference>
<evidence type="ECO:0000256" key="3">
    <source>
        <dbReference type="ARBA" id="ARBA00022679"/>
    </source>
</evidence>
<organism evidence="9 10">
    <name type="scientific">Micromonospora echinofusca</name>
    <dbReference type="NCBI Taxonomy" id="47858"/>
    <lineage>
        <taxon>Bacteria</taxon>
        <taxon>Bacillati</taxon>
        <taxon>Actinomycetota</taxon>
        <taxon>Actinomycetes</taxon>
        <taxon>Micromonosporales</taxon>
        <taxon>Micromonosporaceae</taxon>
        <taxon>Micromonospora</taxon>
    </lineage>
</organism>
<sequence length="279" mass="29064">MSPFTPQLRLHDRYVLRERIGSGGMSEVWYADDDVLHRPVAVKVLASPLASDPALRAVIQREARAAARLTHPHVTQVYDYGEATLPGGVPVPYLVMELVQGRTLADRLTAGPLPWRDAVALGAQVAGALAAAHAIGVVHRDIKPANVMLTATGAKVLDFGIAALAVPGGHQGDTGPLMGTPAYTAPERLGAGPPNPASDVYALGVLLYASLTGRLPLPGETWADAIAAQRAGTPVPPLDVPGLPARTAALVTACLATEPARRPTADDLARQLTGAPRQD</sequence>
<feature type="binding site" evidence="7">
    <location>
        <position position="43"/>
    </location>
    <ligand>
        <name>ATP</name>
        <dbReference type="ChEBI" id="CHEBI:30616"/>
    </ligand>
</feature>
<dbReference type="SMART" id="SM00220">
    <property type="entry name" value="S_TKc"/>
    <property type="match status" value="1"/>
</dbReference>
<evidence type="ECO:0000256" key="2">
    <source>
        <dbReference type="ARBA" id="ARBA00022527"/>
    </source>
</evidence>
<dbReference type="InterPro" id="IPR000719">
    <property type="entry name" value="Prot_kinase_dom"/>
</dbReference>
<evidence type="ECO:0000256" key="1">
    <source>
        <dbReference type="ARBA" id="ARBA00012513"/>
    </source>
</evidence>
<dbReference type="SUPFAM" id="SSF56112">
    <property type="entry name" value="Protein kinase-like (PK-like)"/>
    <property type="match status" value="1"/>
</dbReference>
<comment type="caution">
    <text evidence="9">The sequence shown here is derived from an EMBL/GenBank/DDBJ whole genome shotgun (WGS) entry which is preliminary data.</text>
</comment>
<evidence type="ECO:0000256" key="6">
    <source>
        <dbReference type="ARBA" id="ARBA00022840"/>
    </source>
</evidence>
<dbReference type="Gene3D" id="1.10.510.10">
    <property type="entry name" value="Transferase(Phosphotransferase) domain 1"/>
    <property type="match status" value="1"/>
</dbReference>
<accession>A0ABS3VQS5</accession>
<keyword evidence="6 7" id="KW-0067">ATP-binding</keyword>
<dbReference type="PROSITE" id="PS50011">
    <property type="entry name" value="PROTEIN_KINASE_DOM"/>
    <property type="match status" value="1"/>
</dbReference>
<dbReference type="PROSITE" id="PS00107">
    <property type="entry name" value="PROTEIN_KINASE_ATP"/>
    <property type="match status" value="1"/>
</dbReference>
<dbReference type="PANTHER" id="PTHR43289:SF6">
    <property type="entry name" value="SERINE_THREONINE-PROTEIN KINASE NEKL-3"/>
    <property type="match status" value="1"/>
</dbReference>
<protein>
    <recommendedName>
        <fullName evidence="1">non-specific serine/threonine protein kinase</fullName>
        <ecNumber evidence="1">2.7.11.1</ecNumber>
    </recommendedName>
</protein>
<dbReference type="Pfam" id="PF00069">
    <property type="entry name" value="Pkinase"/>
    <property type="match status" value="1"/>
</dbReference>
<dbReference type="InterPro" id="IPR008271">
    <property type="entry name" value="Ser/Thr_kinase_AS"/>
</dbReference>
<keyword evidence="5 9" id="KW-0418">Kinase</keyword>
<gene>
    <name evidence="9" type="ORF">GSF22_12870</name>
</gene>
<dbReference type="InterPro" id="IPR017441">
    <property type="entry name" value="Protein_kinase_ATP_BS"/>
</dbReference>
<dbReference type="InterPro" id="IPR011009">
    <property type="entry name" value="Kinase-like_dom_sf"/>
</dbReference>
<dbReference type="EMBL" id="WVUH01000090">
    <property type="protein sequence ID" value="MBO4206890.1"/>
    <property type="molecule type" value="Genomic_DNA"/>
</dbReference>
<keyword evidence="10" id="KW-1185">Reference proteome</keyword>
<proteinExistence type="predicted"/>
<feature type="domain" description="Protein kinase" evidence="8">
    <location>
        <begin position="14"/>
        <end position="279"/>
    </location>
</feature>
<dbReference type="PROSITE" id="PS00108">
    <property type="entry name" value="PROTEIN_KINASE_ST"/>
    <property type="match status" value="1"/>
</dbReference>
<keyword evidence="2" id="KW-0723">Serine/threonine-protein kinase</keyword>
<keyword evidence="3" id="KW-0808">Transferase</keyword>
<evidence type="ECO:0000313" key="9">
    <source>
        <dbReference type="EMBL" id="MBO4206890.1"/>
    </source>
</evidence>
<feature type="non-terminal residue" evidence="9">
    <location>
        <position position="279"/>
    </location>
</feature>
<name>A0ABS3VQS5_MICEH</name>
<dbReference type="PANTHER" id="PTHR43289">
    <property type="entry name" value="MITOGEN-ACTIVATED PROTEIN KINASE KINASE KINASE 20-RELATED"/>
    <property type="match status" value="1"/>
</dbReference>
<reference evidence="9 10" key="1">
    <citation type="submission" date="2019-12" db="EMBL/GenBank/DDBJ databases">
        <title>Whole genome sequencing of endophytic Actinobacterium Micromonospora sp. MPMI6T.</title>
        <authorList>
            <person name="Evv R."/>
            <person name="Podile A.R."/>
        </authorList>
    </citation>
    <scope>NUCLEOTIDE SEQUENCE [LARGE SCALE GENOMIC DNA]</scope>
    <source>
        <strain evidence="9 10">MPMI6</strain>
    </source>
</reference>
<dbReference type="RefSeq" id="WP_208813792.1">
    <property type="nucleotide sequence ID" value="NZ_WVUH01000090.1"/>
</dbReference>
<dbReference type="Gene3D" id="3.30.200.20">
    <property type="entry name" value="Phosphorylase Kinase, domain 1"/>
    <property type="match status" value="1"/>
</dbReference>
<evidence type="ECO:0000256" key="4">
    <source>
        <dbReference type="ARBA" id="ARBA00022741"/>
    </source>
</evidence>
<dbReference type="GO" id="GO:0016301">
    <property type="term" value="F:kinase activity"/>
    <property type="evidence" value="ECO:0007669"/>
    <property type="project" value="UniProtKB-KW"/>
</dbReference>